<organism evidence="1">
    <name type="scientific">marine metagenome</name>
    <dbReference type="NCBI Taxonomy" id="408172"/>
    <lineage>
        <taxon>unclassified sequences</taxon>
        <taxon>metagenomes</taxon>
        <taxon>ecological metagenomes</taxon>
    </lineage>
</organism>
<reference evidence="1" key="1">
    <citation type="submission" date="2018-05" db="EMBL/GenBank/DDBJ databases">
        <authorList>
            <person name="Lanie J.A."/>
            <person name="Ng W.-L."/>
            <person name="Kazmierczak K.M."/>
            <person name="Andrzejewski T.M."/>
            <person name="Davidsen T.M."/>
            <person name="Wayne K.J."/>
            <person name="Tettelin H."/>
            <person name="Glass J.I."/>
            <person name="Rusch D."/>
            <person name="Podicherti R."/>
            <person name="Tsui H.-C.T."/>
            <person name="Winkler M.E."/>
        </authorList>
    </citation>
    <scope>NUCLEOTIDE SEQUENCE</scope>
</reference>
<evidence type="ECO:0000313" key="1">
    <source>
        <dbReference type="EMBL" id="SVB66133.1"/>
    </source>
</evidence>
<dbReference type="EMBL" id="UINC01051686">
    <property type="protein sequence ID" value="SVB66133.1"/>
    <property type="molecule type" value="Genomic_DNA"/>
</dbReference>
<proteinExistence type="predicted"/>
<sequence length="40" mass="4066">MSKELSGKKICLIGGAGFIGHNLALHLARSGASVSIIDSL</sequence>
<dbReference type="Gene3D" id="3.40.50.720">
    <property type="entry name" value="NAD(P)-binding Rossmann-like Domain"/>
    <property type="match status" value="1"/>
</dbReference>
<feature type="non-terminal residue" evidence="1">
    <location>
        <position position="40"/>
    </location>
</feature>
<dbReference type="AlphaFoldDB" id="A0A382FV42"/>
<evidence type="ECO:0008006" key="2">
    <source>
        <dbReference type="Google" id="ProtNLM"/>
    </source>
</evidence>
<dbReference type="InterPro" id="IPR036291">
    <property type="entry name" value="NAD(P)-bd_dom_sf"/>
</dbReference>
<name>A0A382FV42_9ZZZZ</name>
<protein>
    <recommendedName>
        <fullName evidence="2">NAD-dependent epimerase/dehydratase domain-containing protein</fullName>
    </recommendedName>
</protein>
<dbReference type="SUPFAM" id="SSF51735">
    <property type="entry name" value="NAD(P)-binding Rossmann-fold domains"/>
    <property type="match status" value="1"/>
</dbReference>
<gene>
    <name evidence="1" type="ORF">METZ01_LOCUS218987</name>
</gene>
<accession>A0A382FV42</accession>